<dbReference type="Proteomes" id="UP000582643">
    <property type="component" value="Unassembled WGS sequence"/>
</dbReference>
<protein>
    <submittedName>
        <fullName evidence="4">Cytochrome P450</fullName>
    </submittedName>
</protein>
<accession>A0A7W7U4L9</accession>
<dbReference type="PANTHER" id="PTHR46696">
    <property type="entry name" value="P450, PUTATIVE (EUROFUNG)-RELATED"/>
    <property type="match status" value="1"/>
</dbReference>
<evidence type="ECO:0000313" key="5">
    <source>
        <dbReference type="Proteomes" id="UP000582643"/>
    </source>
</evidence>
<keyword evidence="2" id="KW-0479">Metal-binding</keyword>
<dbReference type="GO" id="GO:0004497">
    <property type="term" value="F:monooxygenase activity"/>
    <property type="evidence" value="ECO:0007669"/>
    <property type="project" value="UniProtKB-KW"/>
</dbReference>
<dbReference type="Pfam" id="PF00067">
    <property type="entry name" value="p450"/>
    <property type="match status" value="1"/>
</dbReference>
<dbReference type="PANTHER" id="PTHR46696:SF6">
    <property type="entry name" value="P450, PUTATIVE (EUROFUNG)-RELATED"/>
    <property type="match status" value="1"/>
</dbReference>
<keyword evidence="2" id="KW-0560">Oxidoreductase</keyword>
<dbReference type="InterPro" id="IPR036396">
    <property type="entry name" value="Cyt_P450_sf"/>
</dbReference>
<dbReference type="GO" id="GO:0016705">
    <property type="term" value="F:oxidoreductase activity, acting on paired donors, with incorporation or reduction of molecular oxygen"/>
    <property type="evidence" value="ECO:0007669"/>
    <property type="project" value="InterPro"/>
</dbReference>
<comment type="caution">
    <text evidence="4">The sequence shown here is derived from an EMBL/GenBank/DDBJ whole genome shotgun (WGS) entry which is preliminary data.</text>
</comment>
<feature type="region of interest" description="Disordered" evidence="3">
    <location>
        <begin position="1"/>
        <end position="21"/>
    </location>
</feature>
<dbReference type="PRINTS" id="PR00359">
    <property type="entry name" value="BP450"/>
</dbReference>
<feature type="compositionally biased region" description="Polar residues" evidence="3">
    <location>
        <begin position="1"/>
        <end position="10"/>
    </location>
</feature>
<evidence type="ECO:0000313" key="4">
    <source>
        <dbReference type="EMBL" id="MBB4984808.1"/>
    </source>
</evidence>
<dbReference type="SUPFAM" id="SSF48264">
    <property type="entry name" value="Cytochrome P450"/>
    <property type="match status" value="1"/>
</dbReference>
<comment type="similarity">
    <text evidence="1 2">Belongs to the cytochrome P450 family.</text>
</comment>
<dbReference type="AlphaFoldDB" id="A0A7W7U4L9"/>
<proteinExistence type="inferred from homology"/>
<keyword evidence="2" id="KW-0349">Heme</keyword>
<reference evidence="4 5" key="1">
    <citation type="submission" date="2020-08" db="EMBL/GenBank/DDBJ databases">
        <title>Genomic Encyclopedia of Type Strains, Phase III (KMG-III): the genomes of soil and plant-associated and newly described type strains.</title>
        <authorList>
            <person name="Whitman W."/>
        </authorList>
    </citation>
    <scope>NUCLEOTIDE SEQUENCE [LARGE SCALE GENOMIC DNA]</scope>
    <source>
        <strain evidence="4 5">SFB5A</strain>
    </source>
</reference>
<dbReference type="RefSeq" id="WP_184932117.1">
    <property type="nucleotide sequence ID" value="NZ_JACHJY010000008.1"/>
</dbReference>
<organism evidence="4 5">
    <name type="scientific">Streptomyces nymphaeiformis</name>
    <dbReference type="NCBI Taxonomy" id="2663842"/>
    <lineage>
        <taxon>Bacteria</taxon>
        <taxon>Bacillati</taxon>
        <taxon>Actinomycetota</taxon>
        <taxon>Actinomycetes</taxon>
        <taxon>Kitasatosporales</taxon>
        <taxon>Streptomycetaceae</taxon>
        <taxon>Streptomyces</taxon>
    </lineage>
</organism>
<dbReference type="InterPro" id="IPR017972">
    <property type="entry name" value="Cyt_P450_CS"/>
</dbReference>
<dbReference type="GO" id="GO:0020037">
    <property type="term" value="F:heme binding"/>
    <property type="evidence" value="ECO:0007669"/>
    <property type="project" value="InterPro"/>
</dbReference>
<dbReference type="EMBL" id="JACHJY010000008">
    <property type="protein sequence ID" value="MBB4984808.1"/>
    <property type="molecule type" value="Genomic_DNA"/>
</dbReference>
<evidence type="ECO:0000256" key="1">
    <source>
        <dbReference type="ARBA" id="ARBA00010617"/>
    </source>
</evidence>
<keyword evidence="2" id="KW-0503">Monooxygenase</keyword>
<dbReference type="InterPro" id="IPR002397">
    <property type="entry name" value="Cyt_P450_B"/>
</dbReference>
<dbReference type="PROSITE" id="PS00086">
    <property type="entry name" value="CYTOCHROME_P450"/>
    <property type="match status" value="1"/>
</dbReference>
<dbReference type="GO" id="GO:0005506">
    <property type="term" value="F:iron ion binding"/>
    <property type="evidence" value="ECO:0007669"/>
    <property type="project" value="InterPro"/>
</dbReference>
<evidence type="ECO:0000256" key="3">
    <source>
        <dbReference type="SAM" id="MobiDB-lite"/>
    </source>
</evidence>
<keyword evidence="2" id="KW-0408">Iron</keyword>
<evidence type="ECO:0000256" key="2">
    <source>
        <dbReference type="RuleBase" id="RU000461"/>
    </source>
</evidence>
<gene>
    <name evidence="4" type="ORF">GGE06_005754</name>
</gene>
<dbReference type="Gene3D" id="1.10.630.10">
    <property type="entry name" value="Cytochrome P450"/>
    <property type="match status" value="1"/>
</dbReference>
<dbReference type="InterPro" id="IPR001128">
    <property type="entry name" value="Cyt_P450"/>
</dbReference>
<sequence>MTQTAPATHASSSSSVPGPGCPHLARLTADFDAHDPHLTPDLAVDVHRAIRTATPVAYSHAHGGTWIVSRYQDVRAALADHETFSSASGVFFPRAAGTPRFAPLEYDPPEQNRFRAAMKPPFLLSRVRELHGALADLIRAHVTPIAERGHGDLVAELAVPLPLAVVGLAVGFTEHAQHSIRELTSNTWARMPKDDGPGGFWPAFAALFDGEIRRAREQPGDDYLSTLVRLPFDGRPATREELHVMLVAYAIAGHETSMNTLAHLLWQLGRQPELQSALRRDPGLVPAAVEEALRLWTPVDHGTRVTTRPVVVSGTEIPAGARVVLLTGAANRDPEVFPDPDAFRLDRGINRHLTFGHGIHFCLGAHLARAEFAQVLHELLRHPEFTLTENPTRYFENGRHICLDRLPVRFASRT</sequence>
<name>A0A7W7U4L9_9ACTN</name>
<keyword evidence="5" id="KW-1185">Reference proteome</keyword>
<dbReference type="PRINTS" id="PR00385">
    <property type="entry name" value="P450"/>
</dbReference>